<sequence length="275" mass="29956">MRCWIYGFSAAALLAGTVCASAADLGGVSEPSRERFYSGDWSLTIGAAALYLPEFEGGDHYRFFAQPLVSFGRQGTERRFTSRNDNISIGIVDTGAFRAGPTAKVVFGRDNDDYDDTFGLDDVEFGVEVGVFAEFYPLDWLRIRGEVRRGINAHDGIVADGAVDAFTYLTPSLRLSGGPRITYGTADYVDAYYGVSFAESLRSGLSEYNGDSGVSSYGVGGALTWKTTERVETSLFGEYRRLTGPVADSSLVEERGDRNQFSVGVSATYRFDFSL</sequence>
<dbReference type="GO" id="GO:0009279">
    <property type="term" value="C:cell outer membrane"/>
    <property type="evidence" value="ECO:0007669"/>
    <property type="project" value="UniProtKB-SubCell"/>
</dbReference>
<evidence type="ECO:0000256" key="3">
    <source>
        <dbReference type="ARBA" id="ARBA00022729"/>
    </source>
</evidence>
<name>A0A8J7UGX0_9HYPH</name>
<proteinExistence type="inferred from homology"/>
<keyword evidence="5" id="KW-0998">Cell outer membrane</keyword>
<dbReference type="PANTHER" id="PTHR38776:SF1">
    <property type="entry name" value="MLTA-INTERACTING PROTEIN-RELATED"/>
    <property type="match status" value="1"/>
</dbReference>
<evidence type="ECO:0000256" key="4">
    <source>
        <dbReference type="ARBA" id="ARBA00023136"/>
    </source>
</evidence>
<evidence type="ECO:0000256" key="2">
    <source>
        <dbReference type="ARBA" id="ARBA00005722"/>
    </source>
</evidence>
<dbReference type="PANTHER" id="PTHR38776">
    <property type="entry name" value="MLTA-INTERACTING PROTEIN-RELATED"/>
    <property type="match status" value="1"/>
</dbReference>
<dbReference type="RefSeq" id="WP_209334634.1">
    <property type="nucleotide sequence ID" value="NZ_JAGIYY010000002.1"/>
</dbReference>
<comment type="caution">
    <text evidence="7">The sequence shown here is derived from an EMBL/GenBank/DDBJ whole genome shotgun (WGS) entry which is preliminary data.</text>
</comment>
<keyword evidence="3 6" id="KW-0732">Signal</keyword>
<evidence type="ECO:0000256" key="5">
    <source>
        <dbReference type="ARBA" id="ARBA00023237"/>
    </source>
</evidence>
<dbReference type="AlphaFoldDB" id="A0A8J7UGX0"/>
<feature type="signal peptide" evidence="6">
    <location>
        <begin position="1"/>
        <end position="22"/>
    </location>
</feature>
<organism evidence="7 8">
    <name type="scientific">Tianweitania sediminis</name>
    <dbReference type="NCBI Taxonomy" id="1502156"/>
    <lineage>
        <taxon>Bacteria</taxon>
        <taxon>Pseudomonadati</taxon>
        <taxon>Pseudomonadota</taxon>
        <taxon>Alphaproteobacteria</taxon>
        <taxon>Hyphomicrobiales</taxon>
        <taxon>Phyllobacteriaceae</taxon>
        <taxon>Tianweitania</taxon>
    </lineage>
</organism>
<dbReference type="InterPro" id="IPR010583">
    <property type="entry name" value="MipA"/>
</dbReference>
<accession>A0A8J7UGX0</accession>
<dbReference type="Proteomes" id="UP000666240">
    <property type="component" value="Unassembled WGS sequence"/>
</dbReference>
<dbReference type="Pfam" id="PF06629">
    <property type="entry name" value="MipA"/>
    <property type="match status" value="1"/>
</dbReference>
<comment type="subcellular location">
    <subcellularLocation>
        <location evidence="1">Cell outer membrane</location>
    </subcellularLocation>
</comment>
<evidence type="ECO:0000313" key="8">
    <source>
        <dbReference type="Proteomes" id="UP000666240"/>
    </source>
</evidence>
<gene>
    <name evidence="7" type="ORF">J5Y06_08090</name>
</gene>
<feature type="chain" id="PRO_5035317068" evidence="6">
    <location>
        <begin position="23"/>
        <end position="275"/>
    </location>
</feature>
<evidence type="ECO:0000256" key="6">
    <source>
        <dbReference type="SAM" id="SignalP"/>
    </source>
</evidence>
<comment type="similarity">
    <text evidence="2">Belongs to the MipA/OmpV family.</text>
</comment>
<reference evidence="7" key="1">
    <citation type="submission" date="2021-03" db="EMBL/GenBank/DDBJ databases">
        <title>Genome sequencing and assembly of Tianweitania sediminis.</title>
        <authorList>
            <person name="Chhetri G."/>
        </authorList>
    </citation>
    <scope>NUCLEOTIDE SEQUENCE</scope>
    <source>
        <strain evidence="7">Z8</strain>
    </source>
</reference>
<evidence type="ECO:0000256" key="1">
    <source>
        <dbReference type="ARBA" id="ARBA00004442"/>
    </source>
</evidence>
<keyword evidence="8" id="KW-1185">Reference proteome</keyword>
<evidence type="ECO:0000313" key="7">
    <source>
        <dbReference type="EMBL" id="MBP0438604.1"/>
    </source>
</evidence>
<protein>
    <submittedName>
        <fullName evidence="7">MipA/OmpV family protein</fullName>
    </submittedName>
</protein>
<keyword evidence="4" id="KW-0472">Membrane</keyword>
<dbReference type="EMBL" id="JAGIYY010000002">
    <property type="protein sequence ID" value="MBP0438604.1"/>
    <property type="molecule type" value="Genomic_DNA"/>
</dbReference>